<gene>
    <name evidence="1" type="ORF">HLY00_2196</name>
</gene>
<reference evidence="1 2" key="1">
    <citation type="submission" date="2020-05" db="EMBL/GenBank/DDBJ databases">
        <title>Draft genome sequence of Mycobacterium hippocampi DL, isolated from European seabass, Dicentrarchus labrax, reared in fish farms.</title>
        <authorList>
            <person name="Stathopoulou P."/>
            <person name="Asimakis E."/>
            <person name="Tzokas K."/>
            <person name="Batargias C."/>
            <person name="Tsiamis G."/>
        </authorList>
    </citation>
    <scope>NUCLEOTIDE SEQUENCE [LARGE SCALE GENOMIC DNA]</scope>
    <source>
        <strain evidence="1 2">DL</strain>
    </source>
</reference>
<evidence type="ECO:0000313" key="2">
    <source>
        <dbReference type="Proteomes" id="UP000570517"/>
    </source>
</evidence>
<dbReference type="EMBL" id="JABFYL010000046">
    <property type="protein sequence ID" value="NVN52905.1"/>
    <property type="molecule type" value="Genomic_DNA"/>
</dbReference>
<dbReference type="InterPro" id="IPR023214">
    <property type="entry name" value="HAD_sf"/>
</dbReference>
<evidence type="ECO:0000313" key="1">
    <source>
        <dbReference type="EMBL" id="NVN52905.1"/>
    </source>
</evidence>
<comment type="caution">
    <text evidence="1">The sequence shown here is derived from an EMBL/GenBank/DDBJ whole genome shotgun (WGS) entry which is preliminary data.</text>
</comment>
<sequence length="316" mass="34612">MSVAELESWADGTGTAAKSAIVDFVARVTTEGPDFVAPEERVAVFDNDGTLWCEKPMYIQLDFIVRRLVEKAGTDGALAQQQPYQAAVANDLNWFGGAITKHYQGDDADLKVLAGAVMSLHESMAVEDHAALVNAFFAEATHPTLRRPYPSCVYTPMVELLRYLEAHDFTNYIVSGGGRDFMRPITESIYGIPPERVVGSSQGLKFEGSSGAQAGHGNLLIQPALDVFDDGPEKPVRIWNRIGRRPILSAGNSNGDDEMLMYSGRPGAPALRLVVLHDDAEREFDYTAGAERVLKHAGDYGWRVVSMKNDWTTVFA</sequence>
<proteinExistence type="predicted"/>
<evidence type="ECO:0008006" key="3">
    <source>
        <dbReference type="Google" id="ProtNLM"/>
    </source>
</evidence>
<dbReference type="Pfam" id="PF12710">
    <property type="entry name" value="HAD"/>
    <property type="match status" value="1"/>
</dbReference>
<dbReference type="SUPFAM" id="SSF56784">
    <property type="entry name" value="HAD-like"/>
    <property type="match status" value="1"/>
</dbReference>
<name>A0A850PYY5_9MYCO</name>
<accession>A0A850PYY5</accession>
<dbReference type="AlphaFoldDB" id="A0A850PYY5"/>
<dbReference type="Gene3D" id="3.40.50.1000">
    <property type="entry name" value="HAD superfamily/HAD-like"/>
    <property type="match status" value="1"/>
</dbReference>
<protein>
    <recommendedName>
        <fullName evidence="3">Acid phosphatase</fullName>
    </recommendedName>
</protein>
<organism evidence="1 2">
    <name type="scientific">Mycolicibacterium hippocampi</name>
    <dbReference type="NCBI Taxonomy" id="659824"/>
    <lineage>
        <taxon>Bacteria</taxon>
        <taxon>Bacillati</taxon>
        <taxon>Actinomycetota</taxon>
        <taxon>Actinomycetes</taxon>
        <taxon>Mycobacteriales</taxon>
        <taxon>Mycobacteriaceae</taxon>
        <taxon>Mycolicibacterium</taxon>
    </lineage>
</organism>
<dbReference type="Proteomes" id="UP000570517">
    <property type="component" value="Unassembled WGS sequence"/>
</dbReference>
<keyword evidence="2" id="KW-1185">Reference proteome</keyword>
<dbReference type="InterPro" id="IPR036412">
    <property type="entry name" value="HAD-like_sf"/>
</dbReference>